<evidence type="ECO:0000256" key="4">
    <source>
        <dbReference type="SAM" id="Phobius"/>
    </source>
</evidence>
<feature type="transmembrane region" description="Helical" evidence="4">
    <location>
        <begin position="1198"/>
        <end position="1218"/>
    </location>
</feature>
<feature type="short sequence motif" description="GXSXG" evidence="2">
    <location>
        <begin position="193"/>
        <end position="197"/>
    </location>
</feature>
<reference evidence="6 7" key="1">
    <citation type="submission" date="2015-12" db="EMBL/GenBank/DDBJ databases">
        <authorList>
            <person name="Shamseldin A."/>
            <person name="Moawad H."/>
            <person name="Abd El-Rahim W.M."/>
            <person name="Sadowsky M.J."/>
        </authorList>
    </citation>
    <scope>NUCLEOTIDE SEQUENCE [LARGE SCALE GENOMIC DNA]</scope>
    <source>
        <strain evidence="6 7">Ar51</strain>
    </source>
</reference>
<feature type="domain" description="PNPLA" evidence="5">
    <location>
        <begin position="158"/>
        <end position="435"/>
    </location>
</feature>
<dbReference type="STRING" id="121292.AU252_20385"/>
<evidence type="ECO:0000313" key="7">
    <source>
        <dbReference type="Proteomes" id="UP000065151"/>
    </source>
</evidence>
<dbReference type="InterPro" id="IPR002641">
    <property type="entry name" value="PNPLA_dom"/>
</dbReference>
<dbReference type="Pfam" id="PF11856">
    <property type="entry name" value="DUF3376"/>
    <property type="match status" value="1"/>
</dbReference>
<dbReference type="PROSITE" id="PS51635">
    <property type="entry name" value="PNPLA"/>
    <property type="match status" value="1"/>
</dbReference>
<keyword evidence="1 2" id="KW-0443">Lipid metabolism</keyword>
<feature type="region of interest" description="Disordered" evidence="3">
    <location>
        <begin position="880"/>
        <end position="906"/>
    </location>
</feature>
<feature type="transmembrane region" description="Helical" evidence="4">
    <location>
        <begin position="1027"/>
        <end position="1046"/>
    </location>
</feature>
<evidence type="ECO:0000256" key="2">
    <source>
        <dbReference type="PROSITE-ProRule" id="PRU01161"/>
    </source>
</evidence>
<gene>
    <name evidence="6" type="ORF">AU252_20385</name>
</gene>
<sequence>MAYSTLGQAAAFHLRRDGLIVAVPPRIAELYTCLQDNPGDPQILSNLATAIDSEAGVNLRLREGLYDFVRERQRPSPLHLQVLGPDQDPDAFKLQAAFNRTLRIALAMRGGVSLAVWIGGCVAELDILRRLRIYKSDVDTDRAGEALVAFYLSGKEGLADDPLAAPVLRRAQAYASLLADARYDKVEFDILAGASAGGLNCILYSVAQMVGAAPDETILETWRSDGGLQELMRPPGRGRVKSILQGNEYFFPSIYRALSQIYRDDHRHQALIPEHLTIDLAATVLDSEPSRNPEVDEGRGSFHFEGRQSTNAEMAKASLMGNRIPTRNGASNGGRGPGTGDDAYDATVLPPGVTEDLARLAYAARATSSFPGAFEPATIYSREDKGGQRLLPRPELPDMRHAFGSHRAASCPADKAMFHVVDGGVFDNIPIGRALTAARGRLSERPAHRALLYLDPDTVRDSTTVSRGEDLSQFMDAVTASVLRLKRRESLDSEVNDYVEYVNVLSLNLGRSEVLAAVLSDGWSKEIGVERRRAYVRYRATSDVDRLTQLLTRPGEWQVASTVNGRRNFRAFGSEELSGFDAKVMQEYLAISRQDEHAAPFQLITNDAQALLDAAQCSFAWLRRMEVESFPENLTNTLTPFDKLRKGVYDVINRAITARDKAYWAVLEGSSGGDILHDKIISAWLSTAETGRLELTRSWTDLETHFIALLEYSQNLTIRAEDTNRAEPELRGWLETPWRDLTQMALTRRPDGSVFGVRDLAPTLAAAGIPPVVTRIRYWRIASDEQPGSAVDYRLLKAGENRSIVGLALKNIQPGHQVPAHLLEPDPANVPSRFKLAGNSMANFSGFLSKEWRENDWWWGRLDAASGISRFLETLSTDEAPRIPELDGDKEQFDESAGKAPRGSQNRVSWLQDRLVEQQFKIKDPSSESRRTARQSVRAGVDGPSDLSASYRLLLMSRGLRVLWRARPGGTVTTALGWLLHILFVPVFVLLPAIVHPARMAFILGFTYASLWVLARPENVGSGIQLILLWLLPLAVLLVIMGAATLTRGKRRWRAVLGELPENSTLLAECRGYSNTAAKKAWLGQWATVLLLVPFVLAVNQARPRMTIVCLVFMLALFLMTQQWANSVPALNHQKNPRLDQVLAAAGLVMAVGVPLVTELTNWSLPHNWLSLIVLAGALLVVALALTIGWLTVAGTLMAALVASAAGTLISWISWIVLEALQLGLLERTTLSLFFAFVAWGLVLWWMPENPRMVLTCCDAVVTVPPPVNP</sequence>
<keyword evidence="4" id="KW-0812">Transmembrane</keyword>
<keyword evidence="4" id="KW-1133">Transmembrane helix</keyword>
<dbReference type="GO" id="GO:0016042">
    <property type="term" value="P:lipid catabolic process"/>
    <property type="evidence" value="ECO:0007669"/>
    <property type="project" value="UniProtKB-UniRule"/>
</dbReference>
<feature type="transmembrane region" description="Helical" evidence="4">
    <location>
        <begin position="998"/>
        <end position="1015"/>
    </location>
</feature>
<keyword evidence="2" id="KW-0442">Lipid degradation</keyword>
<dbReference type="SUPFAM" id="SSF52151">
    <property type="entry name" value="FabD/lysophospholipase-like"/>
    <property type="match status" value="1"/>
</dbReference>
<keyword evidence="4" id="KW-0472">Membrane</keyword>
<dbReference type="Gene3D" id="3.40.1090.10">
    <property type="entry name" value="Cytosolic phospholipase A2 catalytic domain"/>
    <property type="match status" value="1"/>
</dbReference>
<dbReference type="InterPro" id="IPR016035">
    <property type="entry name" value="Acyl_Trfase/lysoPLipase"/>
</dbReference>
<feature type="transmembrane region" description="Helical" evidence="4">
    <location>
        <begin position="1230"/>
        <end position="1247"/>
    </location>
</feature>
<evidence type="ECO:0000259" key="5">
    <source>
        <dbReference type="PROSITE" id="PS51635"/>
    </source>
</evidence>
<dbReference type="EMBL" id="CP013747">
    <property type="protein sequence ID" value="ALV43226.1"/>
    <property type="molecule type" value="Genomic_DNA"/>
</dbReference>
<feature type="transmembrane region" description="Helical" evidence="4">
    <location>
        <begin position="975"/>
        <end position="991"/>
    </location>
</feature>
<dbReference type="Proteomes" id="UP000065151">
    <property type="component" value="Chromosome"/>
</dbReference>
<feature type="active site" description="Nucleophile" evidence="2">
    <location>
        <position position="195"/>
    </location>
</feature>
<evidence type="ECO:0000256" key="3">
    <source>
        <dbReference type="SAM" id="MobiDB-lite"/>
    </source>
</evidence>
<dbReference type="InterPro" id="IPR024282">
    <property type="entry name" value="DUF3376"/>
</dbReference>
<dbReference type="GO" id="GO:0016787">
    <property type="term" value="F:hydrolase activity"/>
    <property type="evidence" value="ECO:0007669"/>
    <property type="project" value="UniProtKB-UniRule"/>
</dbReference>
<feature type="transmembrane region" description="Helical" evidence="4">
    <location>
        <begin position="1105"/>
        <end position="1121"/>
    </location>
</feature>
<keyword evidence="2" id="KW-0378">Hydrolase</keyword>
<proteinExistence type="predicted"/>
<accession>A0A0U3QDE1</accession>
<protein>
    <recommendedName>
        <fullName evidence="5">PNPLA domain-containing protein</fullName>
    </recommendedName>
</protein>
<dbReference type="Pfam" id="PF01734">
    <property type="entry name" value="Patatin"/>
    <property type="match status" value="1"/>
</dbReference>
<feature type="active site" description="Proton acceptor" evidence="2">
    <location>
        <position position="422"/>
    </location>
</feature>
<feature type="compositionally biased region" description="Basic and acidic residues" evidence="3">
    <location>
        <begin position="880"/>
        <end position="897"/>
    </location>
</feature>
<name>A0A0U3QDE1_9MICC</name>
<comment type="caution">
    <text evidence="2">Lacks conserved residue(s) required for the propagation of feature annotation.</text>
</comment>
<organism evidence="6">
    <name type="scientific">Pseudarthrobacter sulfonivorans</name>
    <dbReference type="NCBI Taxonomy" id="121292"/>
    <lineage>
        <taxon>Bacteria</taxon>
        <taxon>Bacillati</taxon>
        <taxon>Actinomycetota</taxon>
        <taxon>Actinomycetes</taxon>
        <taxon>Micrococcales</taxon>
        <taxon>Micrococcaceae</taxon>
        <taxon>Pseudarthrobacter</taxon>
    </lineage>
</organism>
<feature type="transmembrane region" description="Helical" evidence="4">
    <location>
        <begin position="1142"/>
        <end position="1163"/>
    </location>
</feature>
<evidence type="ECO:0000313" key="6">
    <source>
        <dbReference type="EMBL" id="ALV43226.1"/>
    </source>
</evidence>
<dbReference type="KEGG" id="psul:AU252_20385"/>
<feature type="transmembrane region" description="Helical" evidence="4">
    <location>
        <begin position="1169"/>
        <end position="1191"/>
    </location>
</feature>
<feature type="short sequence motif" description="DGA/G" evidence="2">
    <location>
        <begin position="422"/>
        <end position="424"/>
    </location>
</feature>
<dbReference type="AlphaFoldDB" id="A0A0U3QDE1"/>
<evidence type="ECO:0000256" key="1">
    <source>
        <dbReference type="ARBA" id="ARBA00023098"/>
    </source>
</evidence>